<proteinExistence type="predicted"/>
<dbReference type="EMBL" id="JAGINT010000001">
    <property type="protein sequence ID" value="MBP2352376.1"/>
    <property type="molecule type" value="Genomic_DNA"/>
</dbReference>
<evidence type="ECO:0000313" key="2">
    <source>
        <dbReference type="Proteomes" id="UP000755585"/>
    </source>
</evidence>
<organism evidence="1 2">
    <name type="scientific">Kribbella aluminosa</name>
    <dbReference type="NCBI Taxonomy" id="416017"/>
    <lineage>
        <taxon>Bacteria</taxon>
        <taxon>Bacillati</taxon>
        <taxon>Actinomycetota</taxon>
        <taxon>Actinomycetes</taxon>
        <taxon>Propionibacteriales</taxon>
        <taxon>Kribbellaceae</taxon>
        <taxon>Kribbella</taxon>
    </lineage>
</organism>
<protein>
    <submittedName>
        <fullName evidence="1">Uncharacterized protein</fullName>
    </submittedName>
</protein>
<gene>
    <name evidence="1" type="ORF">JOF29_003459</name>
</gene>
<accession>A0ABS4ULD0</accession>
<dbReference type="Proteomes" id="UP000755585">
    <property type="component" value="Unassembled WGS sequence"/>
</dbReference>
<comment type="caution">
    <text evidence="1">The sequence shown here is derived from an EMBL/GenBank/DDBJ whole genome shotgun (WGS) entry which is preliminary data.</text>
</comment>
<sequence>MQREQVDVVGAEPAQRVVEGADQVLAAVAARVRVAGVDAVGRLGGEHHPLLDAGLGDQPADDPFALARGVEVGGVDEVAAGIDSR</sequence>
<evidence type="ECO:0000313" key="1">
    <source>
        <dbReference type="EMBL" id="MBP2352376.1"/>
    </source>
</evidence>
<reference evidence="1 2" key="1">
    <citation type="submission" date="2021-03" db="EMBL/GenBank/DDBJ databases">
        <title>Sequencing the genomes of 1000 actinobacteria strains.</title>
        <authorList>
            <person name="Klenk H.-P."/>
        </authorList>
    </citation>
    <scope>NUCLEOTIDE SEQUENCE [LARGE SCALE GENOMIC DNA]</scope>
    <source>
        <strain evidence="1 2">DSM 18824</strain>
    </source>
</reference>
<keyword evidence="2" id="KW-1185">Reference proteome</keyword>
<name>A0ABS4ULD0_9ACTN</name>